<sequence>MSLRPIEDVLPPVEECIDRCLSLLNSIAQPVTKDKFPLESEEGKALPATGEKANVSPEQLPLFTNLLSDLLYPRLL</sequence>
<organism evidence="1">
    <name type="scientific">Pongo abelii</name>
    <name type="common">Sumatran orangutan</name>
    <name type="synonym">Pongo pygmaeus abelii</name>
    <dbReference type="NCBI Taxonomy" id="9601"/>
    <lineage>
        <taxon>Eukaryota</taxon>
        <taxon>Metazoa</taxon>
        <taxon>Chordata</taxon>
        <taxon>Craniata</taxon>
        <taxon>Vertebrata</taxon>
        <taxon>Euteleostomi</taxon>
        <taxon>Mammalia</taxon>
        <taxon>Eutheria</taxon>
        <taxon>Euarchontoglires</taxon>
        <taxon>Primates</taxon>
        <taxon>Haplorrhini</taxon>
        <taxon>Catarrhini</taxon>
        <taxon>Hominidae</taxon>
        <taxon>Pongo</taxon>
    </lineage>
</organism>
<dbReference type="EMBL" id="NDHI03003757">
    <property type="protein sequence ID" value="PNJ03605.1"/>
    <property type="molecule type" value="Genomic_DNA"/>
</dbReference>
<reference evidence="1" key="1">
    <citation type="submission" date="2017-12" db="EMBL/GenBank/DDBJ databases">
        <title>High-resolution comparative analysis of great ape genomes.</title>
        <authorList>
            <person name="Pollen A."/>
            <person name="Hastie A."/>
            <person name="Hormozdiari F."/>
            <person name="Dougherty M."/>
            <person name="Liu R."/>
            <person name="Chaisson M."/>
            <person name="Hoppe E."/>
            <person name="Hill C."/>
            <person name="Pang A."/>
            <person name="Hillier L."/>
            <person name="Baker C."/>
            <person name="Armstrong J."/>
            <person name="Shendure J."/>
            <person name="Paten B."/>
            <person name="Wilson R."/>
            <person name="Chao H."/>
            <person name="Schneider V."/>
            <person name="Ventura M."/>
            <person name="Kronenberg Z."/>
            <person name="Murali S."/>
            <person name="Gordon D."/>
            <person name="Cantsilieris S."/>
            <person name="Munson K."/>
            <person name="Nelson B."/>
            <person name="Raja A."/>
            <person name="Underwood J."/>
            <person name="Diekhans M."/>
            <person name="Fiddes I."/>
            <person name="Haussler D."/>
            <person name="Eichler E."/>
        </authorList>
    </citation>
    <scope>NUCLEOTIDE SEQUENCE [LARGE SCALE GENOMIC DNA]</scope>
    <source>
        <strain evidence="1">Susie</strain>
    </source>
</reference>
<dbReference type="AlphaFoldDB" id="A0A2J8R511"/>
<evidence type="ECO:0000313" key="1">
    <source>
        <dbReference type="EMBL" id="PNJ03605.1"/>
    </source>
</evidence>
<proteinExistence type="predicted"/>
<accession>A0A2J8R511</accession>
<comment type="caution">
    <text evidence="1">The sequence shown here is derived from an EMBL/GenBank/DDBJ whole genome shotgun (WGS) entry which is preliminary data.</text>
</comment>
<protein>
    <submittedName>
        <fullName evidence="1">ANKRD36C isoform 4</fullName>
    </submittedName>
</protein>
<name>A0A2J8R511_PONAB</name>
<gene>
    <name evidence="1" type="ORF">CR201_G0053901</name>
</gene>